<comment type="caution">
    <text evidence="1">The sequence shown here is derived from an EMBL/GenBank/DDBJ whole genome shotgun (WGS) entry which is preliminary data.</text>
</comment>
<dbReference type="PANTHER" id="PTHR33116:SF78">
    <property type="entry name" value="OS12G0587133 PROTEIN"/>
    <property type="match status" value="1"/>
</dbReference>
<evidence type="ECO:0000313" key="2">
    <source>
        <dbReference type="Proteomes" id="UP001630127"/>
    </source>
</evidence>
<organism evidence="1 2">
    <name type="scientific">Cinchona calisaya</name>
    <dbReference type="NCBI Taxonomy" id="153742"/>
    <lineage>
        <taxon>Eukaryota</taxon>
        <taxon>Viridiplantae</taxon>
        <taxon>Streptophyta</taxon>
        <taxon>Embryophyta</taxon>
        <taxon>Tracheophyta</taxon>
        <taxon>Spermatophyta</taxon>
        <taxon>Magnoliopsida</taxon>
        <taxon>eudicotyledons</taxon>
        <taxon>Gunneridae</taxon>
        <taxon>Pentapetalae</taxon>
        <taxon>asterids</taxon>
        <taxon>lamiids</taxon>
        <taxon>Gentianales</taxon>
        <taxon>Rubiaceae</taxon>
        <taxon>Cinchonoideae</taxon>
        <taxon>Cinchoneae</taxon>
        <taxon>Cinchona</taxon>
    </lineage>
</organism>
<proteinExistence type="predicted"/>
<reference evidence="1 2" key="1">
    <citation type="submission" date="2024-11" db="EMBL/GenBank/DDBJ databases">
        <title>A near-complete genome assembly of Cinchona calisaya.</title>
        <authorList>
            <person name="Lian D.C."/>
            <person name="Zhao X.W."/>
            <person name="Wei L."/>
        </authorList>
    </citation>
    <scope>NUCLEOTIDE SEQUENCE [LARGE SCALE GENOMIC DNA]</scope>
    <source>
        <tissue evidence="1">Nenye</tissue>
    </source>
</reference>
<dbReference type="PANTHER" id="PTHR33116">
    <property type="entry name" value="REVERSE TRANSCRIPTASE ZINC-BINDING DOMAIN-CONTAINING PROTEIN-RELATED-RELATED"/>
    <property type="match status" value="1"/>
</dbReference>
<dbReference type="EMBL" id="JBJUIK010000012">
    <property type="protein sequence ID" value="KAL3509563.1"/>
    <property type="molecule type" value="Genomic_DNA"/>
</dbReference>
<sequence length="109" mass="12662">MHDVVKGYNRANGVARCVVKVDLMKAYDTLRWDFLFYMLDLMKFPPKFLGWLKNGVQTTNFSVNFNGALAGYFTSSRGLRQVIQCLLTSSFWLWNSFLCFLILKQKSMV</sequence>
<gene>
    <name evidence="1" type="ORF">ACH5RR_028964</name>
</gene>
<protein>
    <recommendedName>
        <fullName evidence="3">Reverse transcriptase domain-containing protein</fullName>
    </recommendedName>
</protein>
<dbReference type="AlphaFoldDB" id="A0ABD2YQC3"/>
<dbReference type="Proteomes" id="UP001630127">
    <property type="component" value="Unassembled WGS sequence"/>
</dbReference>
<evidence type="ECO:0000313" key="1">
    <source>
        <dbReference type="EMBL" id="KAL3509563.1"/>
    </source>
</evidence>
<accession>A0ABD2YQC3</accession>
<keyword evidence="2" id="KW-1185">Reference proteome</keyword>
<evidence type="ECO:0008006" key="3">
    <source>
        <dbReference type="Google" id="ProtNLM"/>
    </source>
</evidence>
<name>A0ABD2YQC3_9GENT</name>